<accession>A0A5C5FP88</accession>
<dbReference type="Pfam" id="PF07883">
    <property type="entry name" value="Cupin_2"/>
    <property type="match status" value="1"/>
</dbReference>
<dbReference type="OrthoDB" id="9976870at2759"/>
<reference evidence="3 4" key="1">
    <citation type="submission" date="2019-03" db="EMBL/GenBank/DDBJ databases">
        <title>Rhodosporidium diobovatum UCD-FST 08-225 genome sequencing, assembly, and annotation.</title>
        <authorList>
            <person name="Fakankun I.U."/>
            <person name="Fristensky B."/>
            <person name="Levin D.B."/>
        </authorList>
    </citation>
    <scope>NUCLEOTIDE SEQUENCE [LARGE SCALE GENOMIC DNA]</scope>
    <source>
        <strain evidence="3 4">UCD-FST 08-225</strain>
    </source>
</reference>
<comment type="caution">
    <text evidence="3">The sequence shown here is derived from an EMBL/GenBank/DDBJ whole genome shotgun (WGS) entry which is preliminary data.</text>
</comment>
<name>A0A5C5FP88_9BASI</name>
<evidence type="ECO:0000256" key="1">
    <source>
        <dbReference type="SAM" id="MobiDB-lite"/>
    </source>
</evidence>
<dbReference type="EMBL" id="SOZI01000139">
    <property type="protein sequence ID" value="TNY18435.1"/>
    <property type="molecule type" value="Genomic_DNA"/>
</dbReference>
<dbReference type="Proteomes" id="UP000311382">
    <property type="component" value="Unassembled WGS sequence"/>
</dbReference>
<proteinExistence type="predicted"/>
<dbReference type="SUPFAM" id="SSF51182">
    <property type="entry name" value="RmlC-like cupins"/>
    <property type="match status" value="1"/>
</dbReference>
<dbReference type="AlphaFoldDB" id="A0A5C5FP88"/>
<sequence length="209" mass="21959">MALSFLRSQPLLAAPPPGPDGSLSFFDGALLVWNTTAPDGSSFTSRQLFKANSPHTGRGRESTATPPEHWHLEQVETLEVLEGTMTYLLDGVESTAKPGDKVVVQPGQVHTFWSGSDQDLLMQATTTGGASGAGFDDSFVRNFYGYLSSCVAAGVAPSPFQVFRFLDSAGVAVAAPLGLGRVMNVALGSIGGGLLLGYRTEYPEFAAAK</sequence>
<evidence type="ECO:0000259" key="2">
    <source>
        <dbReference type="Pfam" id="PF07883"/>
    </source>
</evidence>
<dbReference type="InterPro" id="IPR053146">
    <property type="entry name" value="QDO-like"/>
</dbReference>
<dbReference type="PANTHER" id="PTHR36440">
    <property type="entry name" value="PUTATIVE (AFU_ORTHOLOGUE AFUA_8G07350)-RELATED"/>
    <property type="match status" value="1"/>
</dbReference>
<keyword evidence="4" id="KW-1185">Reference proteome</keyword>
<dbReference type="InterPro" id="IPR014710">
    <property type="entry name" value="RmlC-like_jellyroll"/>
</dbReference>
<dbReference type="PANTHER" id="PTHR36440:SF1">
    <property type="entry name" value="PUTATIVE (AFU_ORTHOLOGUE AFUA_8G07350)-RELATED"/>
    <property type="match status" value="1"/>
</dbReference>
<organism evidence="3 4">
    <name type="scientific">Rhodotorula diobovata</name>
    <dbReference type="NCBI Taxonomy" id="5288"/>
    <lineage>
        <taxon>Eukaryota</taxon>
        <taxon>Fungi</taxon>
        <taxon>Dikarya</taxon>
        <taxon>Basidiomycota</taxon>
        <taxon>Pucciniomycotina</taxon>
        <taxon>Microbotryomycetes</taxon>
        <taxon>Sporidiobolales</taxon>
        <taxon>Sporidiobolaceae</taxon>
        <taxon>Rhodotorula</taxon>
    </lineage>
</organism>
<dbReference type="Gene3D" id="2.60.120.10">
    <property type="entry name" value="Jelly Rolls"/>
    <property type="match status" value="1"/>
</dbReference>
<protein>
    <recommendedName>
        <fullName evidence="2">Cupin type-2 domain-containing protein</fullName>
    </recommendedName>
</protein>
<feature type="region of interest" description="Disordered" evidence="1">
    <location>
        <begin position="43"/>
        <end position="68"/>
    </location>
</feature>
<dbReference type="InterPro" id="IPR011051">
    <property type="entry name" value="RmlC_Cupin_sf"/>
</dbReference>
<dbReference type="InterPro" id="IPR013096">
    <property type="entry name" value="Cupin_2"/>
</dbReference>
<feature type="domain" description="Cupin type-2" evidence="2">
    <location>
        <begin position="65"/>
        <end position="120"/>
    </location>
</feature>
<evidence type="ECO:0000313" key="3">
    <source>
        <dbReference type="EMBL" id="TNY18435.1"/>
    </source>
</evidence>
<dbReference type="CDD" id="cd02208">
    <property type="entry name" value="cupin_RmlC-like"/>
    <property type="match status" value="1"/>
</dbReference>
<dbReference type="STRING" id="5288.A0A5C5FP88"/>
<gene>
    <name evidence="3" type="ORF">DMC30DRAFT_54920</name>
</gene>
<evidence type="ECO:0000313" key="4">
    <source>
        <dbReference type="Proteomes" id="UP000311382"/>
    </source>
</evidence>